<dbReference type="NCBIfam" id="NF003818">
    <property type="entry name" value="PRK05409.1"/>
    <property type="match status" value="1"/>
</dbReference>
<dbReference type="SUPFAM" id="SSF51658">
    <property type="entry name" value="Xylose isomerase-like"/>
    <property type="match status" value="1"/>
</dbReference>
<dbReference type="Gene3D" id="3.20.20.150">
    <property type="entry name" value="Divalent-metal-dependent TIM barrel enzymes"/>
    <property type="match status" value="1"/>
</dbReference>
<protein>
    <submittedName>
        <fullName evidence="2">DUF692 domain-containing protein</fullName>
    </submittedName>
</protein>
<gene>
    <name evidence="2" type="ORF">HKX69_07545</name>
</gene>
<evidence type="ECO:0000313" key="3">
    <source>
        <dbReference type="Proteomes" id="UP000502641"/>
    </source>
</evidence>
<dbReference type="InterPro" id="IPR036237">
    <property type="entry name" value="Xyl_isomerase-like_sf"/>
</dbReference>
<keyword evidence="3" id="KW-1185">Reference proteome</keyword>
<proteinExistence type="predicted"/>
<reference evidence="2 3" key="1">
    <citation type="submission" date="2020-05" db="EMBL/GenBank/DDBJ databases">
        <authorList>
            <person name="Li K."/>
        </authorList>
    </citation>
    <scope>NUCLEOTIDE SEQUENCE [LARGE SCALE GENOMIC DNA]</scope>
    <source>
        <strain evidence="3">jing01</strain>
    </source>
</reference>
<organism evidence="2 3">
    <name type="scientific">Streptomyces argyrophylli</name>
    <dbReference type="NCBI Taxonomy" id="2726118"/>
    <lineage>
        <taxon>Bacteria</taxon>
        <taxon>Bacillati</taxon>
        <taxon>Actinomycetota</taxon>
        <taxon>Actinomycetes</taxon>
        <taxon>Kitasatosporales</taxon>
        <taxon>Streptomycetaceae</taxon>
        <taxon>Streptomyces</taxon>
    </lineage>
</organism>
<accession>A0A6M4PID5</accession>
<dbReference type="KEGG" id="sarg:HKX69_07545"/>
<dbReference type="InterPro" id="IPR007801">
    <property type="entry name" value="MbnB/TglH/ChrH"/>
</dbReference>
<feature type="domain" description="SCO6045-like C-terminal" evidence="1">
    <location>
        <begin position="319"/>
        <end position="401"/>
    </location>
</feature>
<dbReference type="EMBL" id="CP053189">
    <property type="protein sequence ID" value="QJS09386.1"/>
    <property type="molecule type" value="Genomic_DNA"/>
</dbReference>
<dbReference type="Proteomes" id="UP000502641">
    <property type="component" value="Chromosome"/>
</dbReference>
<dbReference type="PANTHER" id="PTHR42194">
    <property type="entry name" value="UPF0276 PROTEIN HI_1600"/>
    <property type="match status" value="1"/>
</dbReference>
<evidence type="ECO:0000259" key="1">
    <source>
        <dbReference type="Pfam" id="PF26136"/>
    </source>
</evidence>
<name>A0A6M4PID5_9ACTN</name>
<dbReference type="Pfam" id="PF26136">
    <property type="entry name" value="SCO6045_C"/>
    <property type="match status" value="1"/>
</dbReference>
<dbReference type="RefSeq" id="WP_171151839.1">
    <property type="nucleotide sequence ID" value="NZ_CP053189.1"/>
</dbReference>
<evidence type="ECO:0000313" key="2">
    <source>
        <dbReference type="EMBL" id="QJS09386.1"/>
    </source>
</evidence>
<dbReference type="PANTHER" id="PTHR42194:SF1">
    <property type="entry name" value="UPF0276 PROTEIN HI_1600"/>
    <property type="match status" value="1"/>
</dbReference>
<sequence>MRRLGTGIGWRPEIADAVERMPGIDWVEVVAENVCPGHLPPSLLRLRERGVTVVPHGVSLGLGGADRPDEGRLTALAERAEALGSPLVTEHIAFVRAGGALTASPRLEAGHLLPVPRSRDALDVLCENVRIAQDALPVPLALENIAALFSWPGEELTEGEFLSELVERTGVRLLIDVANLHTNHVNRGEDPAGALAALPLEAIAYVHVAGGFERDGVWHDSHAHPVPRPVLDILTSLAARAEPPGVLLERDENFPAPAELERELDTIREAVTVGRAAGSTAGGTTGAPAVGGARTGGVGVLARPVAAPPADVRERVGVAQTAVLSSLVAGTPVPEGFDRVRMGVQARALAAKRAGVVAKVAPELPVILGAGYREAFLEYARQRPMRGGYRLDALDFAGHLLKLGRPDGAGARRELRDWWLDRSGPAPRKRGLVERVLRRRV</sequence>
<dbReference type="AlphaFoldDB" id="A0A6M4PID5"/>
<dbReference type="InterPro" id="IPR058711">
    <property type="entry name" value="SCO6045-like_C"/>
</dbReference>
<dbReference type="Pfam" id="PF05114">
    <property type="entry name" value="MbnB_TglH_ChrH"/>
    <property type="match status" value="1"/>
</dbReference>